<name>A0A9W7G3I0_9STRA</name>
<accession>A0A9W7G3I0</accession>
<keyword evidence="1" id="KW-0175">Coiled coil</keyword>
<proteinExistence type="predicted"/>
<dbReference type="Proteomes" id="UP001165065">
    <property type="component" value="Unassembled WGS sequence"/>
</dbReference>
<evidence type="ECO:0000256" key="1">
    <source>
        <dbReference type="SAM" id="Coils"/>
    </source>
</evidence>
<dbReference type="GO" id="GO:0006357">
    <property type="term" value="P:regulation of transcription by RNA polymerase II"/>
    <property type="evidence" value="ECO:0007669"/>
    <property type="project" value="TreeGrafter"/>
</dbReference>
<dbReference type="AlphaFoldDB" id="A0A9W7G3I0"/>
<feature type="compositionally biased region" description="Gly residues" evidence="2">
    <location>
        <begin position="89"/>
        <end position="107"/>
    </location>
</feature>
<keyword evidence="5" id="KW-1185">Reference proteome</keyword>
<feature type="coiled-coil region" evidence="1">
    <location>
        <begin position="356"/>
        <end position="404"/>
    </location>
</feature>
<feature type="region of interest" description="Disordered" evidence="2">
    <location>
        <begin position="1"/>
        <end position="291"/>
    </location>
</feature>
<comment type="caution">
    <text evidence="4">The sequence shown here is derived from an EMBL/GenBank/DDBJ whole genome shotgun (WGS) entry which is preliminary data.</text>
</comment>
<dbReference type="PANTHER" id="PTHR13992:SF39">
    <property type="entry name" value="SMRTER, ISOFORM G"/>
    <property type="match status" value="1"/>
</dbReference>
<reference evidence="5" key="1">
    <citation type="journal article" date="2023" name="Commun. Biol.">
        <title>Genome analysis of Parmales, the sister group of diatoms, reveals the evolutionary specialization of diatoms from phago-mixotrophs to photoautotrophs.</title>
        <authorList>
            <person name="Ban H."/>
            <person name="Sato S."/>
            <person name="Yoshikawa S."/>
            <person name="Yamada K."/>
            <person name="Nakamura Y."/>
            <person name="Ichinomiya M."/>
            <person name="Sato N."/>
            <person name="Blanc-Mathieu R."/>
            <person name="Endo H."/>
            <person name="Kuwata A."/>
            <person name="Ogata H."/>
        </authorList>
    </citation>
    <scope>NUCLEOTIDE SEQUENCE [LARGE SCALE GENOMIC DNA]</scope>
</reference>
<evidence type="ECO:0000313" key="4">
    <source>
        <dbReference type="EMBL" id="GMI31699.1"/>
    </source>
</evidence>
<dbReference type="PANTHER" id="PTHR13992">
    <property type="entry name" value="NUCLEAR RECEPTOR CO-REPRESSOR RELATED NCOR"/>
    <property type="match status" value="1"/>
</dbReference>
<dbReference type="OrthoDB" id="10258692at2759"/>
<sequence length="827" mass="90733">MGAPGPARYQQPGPYHNSAGMGQGPLGQLGGLGSFNTTNPQFHHRSNGGGGGRFQNAPHAAAGGGMQGGRTMVMGGLGGGTLRAQPGAQGSGPGHTGGGGGMGGNPGNLGRAYEGGTNRGYEGNNRGYENKAKGTQGGYRTQQGQGGQQDQGQGRQPRAQPLLVPSRTAEKYQHSLKVEGVSSGDKKPQPAPHSSDNIAVQQGAGGLGGLYVPSKSAHAADTNVRQEGVSQSQTEGMSHGPTDGSQVNSEQQEGTGGYEMKTEQQINEISSSSNPPLQGDGMHPTPAPPVGDGMHLSIVEVSKVLPIIPPPSKPPAEQGEVGHVLTVNSLKGASREKAREIVGRIKGFQKNVLPSKEAILHKIEFLSADIRRMERENRRREEVMERIKKRVEEAERSGKTVEEKDIEKEETQGDYIRTVSDTTSLITSLYLTNNAKARSAQATVLDSCIPPFPGPTGTESSPVDTWKSKVRNVAGPSNAVYSHPMTNPLYDVCRGRYNNKTLRKGVVEVVKERRKNVMEGWVKGAREFVRVGRRYAEDKAKQEAMDRAMERIRENLQNGGRGRNRGGEIEGIMTDGDIEQKAKEVIAKEMMRKRIENGKISRGDIPRQVWKVEKERGVTFIDLAKNRRVLDGWAEEKEREKINPWSDIEKAIFLDKFCQWPKNFRKIATFLRNKTTADAIAFYYNSKKFINYKLLLREYTNRRRFREGTLIYDVDQWSSTLNSVRAVGANCRGGKKLKFYKFRGNDMPRDNVFRTGKHHPPRDEVRDALVVCIGIRDDDDDEGGMGERDGGKVEKGEKREGEDRDEGGGKRFKEDASVDDVSMNIDM</sequence>
<dbReference type="InterPro" id="IPR017884">
    <property type="entry name" value="SANT_dom"/>
</dbReference>
<feature type="domain" description="SANT" evidence="3">
    <location>
        <begin position="640"/>
        <end position="691"/>
    </location>
</feature>
<feature type="compositionally biased region" description="Polar residues" evidence="2">
    <location>
        <begin position="263"/>
        <end position="276"/>
    </location>
</feature>
<dbReference type="InterPro" id="IPR009057">
    <property type="entry name" value="Homeodomain-like_sf"/>
</dbReference>
<feature type="region of interest" description="Disordered" evidence="2">
    <location>
        <begin position="777"/>
        <end position="827"/>
    </location>
</feature>
<dbReference type="EMBL" id="BRYA01000010">
    <property type="protein sequence ID" value="GMI31699.1"/>
    <property type="molecule type" value="Genomic_DNA"/>
</dbReference>
<organism evidence="4 5">
    <name type="scientific">Triparma columacea</name>
    <dbReference type="NCBI Taxonomy" id="722753"/>
    <lineage>
        <taxon>Eukaryota</taxon>
        <taxon>Sar</taxon>
        <taxon>Stramenopiles</taxon>
        <taxon>Ochrophyta</taxon>
        <taxon>Bolidophyceae</taxon>
        <taxon>Parmales</taxon>
        <taxon>Triparmaceae</taxon>
        <taxon>Triparma</taxon>
    </lineage>
</organism>
<gene>
    <name evidence="4" type="ORF">TrCOL_g1943</name>
</gene>
<protein>
    <recommendedName>
        <fullName evidence="3">SANT domain-containing protein</fullName>
    </recommendedName>
</protein>
<feature type="compositionally biased region" description="Polar residues" evidence="2">
    <location>
        <begin position="223"/>
        <end position="236"/>
    </location>
</feature>
<feature type="compositionally biased region" description="Basic and acidic residues" evidence="2">
    <location>
        <begin position="785"/>
        <end position="816"/>
    </location>
</feature>
<evidence type="ECO:0000259" key="3">
    <source>
        <dbReference type="PROSITE" id="PS51293"/>
    </source>
</evidence>
<dbReference type="Gene3D" id="1.10.10.60">
    <property type="entry name" value="Homeodomain-like"/>
    <property type="match status" value="1"/>
</dbReference>
<evidence type="ECO:0000313" key="5">
    <source>
        <dbReference type="Proteomes" id="UP001165065"/>
    </source>
</evidence>
<evidence type="ECO:0000256" key="2">
    <source>
        <dbReference type="SAM" id="MobiDB-lite"/>
    </source>
</evidence>
<dbReference type="SUPFAM" id="SSF46689">
    <property type="entry name" value="Homeodomain-like"/>
    <property type="match status" value="1"/>
</dbReference>
<dbReference type="InterPro" id="IPR051571">
    <property type="entry name" value="N-CoR_corepressor"/>
</dbReference>
<feature type="compositionally biased region" description="Polar residues" evidence="2">
    <location>
        <begin position="243"/>
        <end position="253"/>
    </location>
</feature>
<dbReference type="PROSITE" id="PS51293">
    <property type="entry name" value="SANT"/>
    <property type="match status" value="1"/>
</dbReference>
<dbReference type="GO" id="GO:0000785">
    <property type="term" value="C:chromatin"/>
    <property type="evidence" value="ECO:0007669"/>
    <property type="project" value="TreeGrafter"/>
</dbReference>
<dbReference type="GO" id="GO:0032991">
    <property type="term" value="C:protein-containing complex"/>
    <property type="evidence" value="ECO:0007669"/>
    <property type="project" value="UniProtKB-ARBA"/>
</dbReference>
<feature type="compositionally biased region" description="Basic and acidic residues" evidence="2">
    <location>
        <begin position="168"/>
        <end position="177"/>
    </location>
</feature>
<feature type="compositionally biased region" description="Gly residues" evidence="2">
    <location>
        <begin position="21"/>
        <end position="33"/>
    </location>
</feature>